<dbReference type="PROSITE" id="PS50011">
    <property type="entry name" value="PROTEIN_KINASE_DOM"/>
    <property type="match status" value="1"/>
</dbReference>
<dbReference type="GO" id="GO:0005634">
    <property type="term" value="C:nucleus"/>
    <property type="evidence" value="ECO:0007669"/>
    <property type="project" value="TreeGrafter"/>
</dbReference>
<dbReference type="VEuPathDB" id="FungiDB:GVI51_F00737"/>
<dbReference type="PANTHER" id="PTHR24346:SF51">
    <property type="entry name" value="PAS DOMAIN-CONTAINING SERINE_THREONINE-PROTEIN KINASE"/>
    <property type="match status" value="1"/>
</dbReference>
<evidence type="ECO:0000256" key="8">
    <source>
        <dbReference type="ARBA" id="ARBA00022777"/>
    </source>
</evidence>
<dbReference type="InterPro" id="IPR000719">
    <property type="entry name" value="Prot_kinase_dom"/>
</dbReference>
<feature type="domain" description="Protein kinase" evidence="13">
    <location>
        <begin position="946"/>
        <end position="1204"/>
    </location>
</feature>
<dbReference type="InterPro" id="IPR008271">
    <property type="entry name" value="Ser/Thr_kinase_AS"/>
</dbReference>
<dbReference type="VEuPathDB" id="FungiDB:B1J91_F00913g"/>
<evidence type="ECO:0000256" key="6">
    <source>
        <dbReference type="ARBA" id="ARBA00022679"/>
    </source>
</evidence>
<dbReference type="PROSITE" id="PS00108">
    <property type="entry name" value="PROTEIN_KINASE_ST"/>
    <property type="match status" value="1"/>
</dbReference>
<dbReference type="Gene3D" id="1.10.510.10">
    <property type="entry name" value="Transferase(Phosphotransferase) domain 1"/>
    <property type="match status" value="1"/>
</dbReference>
<dbReference type="Gene3D" id="3.30.200.20">
    <property type="entry name" value="Phosphorylase Kinase, domain 1"/>
    <property type="match status" value="1"/>
</dbReference>
<dbReference type="GO" id="GO:0005524">
    <property type="term" value="F:ATP binding"/>
    <property type="evidence" value="ECO:0007669"/>
    <property type="project" value="UniProtKB-KW"/>
</dbReference>
<evidence type="ECO:0000313" key="15">
    <source>
        <dbReference type="Proteomes" id="UP000054886"/>
    </source>
</evidence>
<dbReference type="InterPro" id="IPR011009">
    <property type="entry name" value="Kinase-like_dom_sf"/>
</dbReference>
<sequence length="1206" mass="136507">MPYAGTSDSSRAAFKAFQEKHITKDTIFNKKFDLASIPSSASASDTSLSFKNISRGNSYVDLQRPSPFYRHENGSSESVRSSSEKFDYKELISLPNESTHAYSCNPLSPISLYVRLSILKRALDIMANDPDMLEESKAVEPLKRMKASNTADVTHVAHLQEMINEKNNEEDMVTLPKRGSVTKWNSHAATLEAFVSNSMDKSAQPNSKYGDLTNKDTQIPERPVQMQRAVSLAVLPQSISNHNNTSPFKKDFNFRGTQSGTKFRHNKDILEGLRKLLDDTLEKKSMSNASKLHKLSLLNIDKLDLTSVPTNGNDDTFNDVEEKGNKLKRALLDSLAEPFIEFGRENDNMQDDQYKKLNEQDLNINMSEVVRQYRYNKVLHPFTSGKNSAPQAIFTCSDQHPWNFKAANDLACLTFGINKNVLKALTLLDLIHTDCRNFALNKLISIQDDQDIVFSGEIIAIVQPNSENKAGLIWATIWARRIKGSLVCVFEKIPCDYADIMLNLDDFSVENINDSTGLLSNLDQSTENDIAVTESDELEKKKTVKFANEVHDIKKVSKSLSKLIKDVCTGNYDMDEDDKLVPLSIRVSNEINRRRYFTLNHSNYNISCAVSSSVLENELKLKIHSAAYQVGLFIIERETLKLVSCNKSICKNMFGYHTSEIINSDITTLIPDLAKILAFIQYQYPILDFSAEENRGLVLTEHFFRKIVSEMHSDPGSFYSSVGLDGVHKDGNNIKVDFQIRVLDENIFLLWISQTRDLLFENYDSNPSQLSMLKESELSLVSSRSSSSSSKRPTECLALSALKRIDSLAIADQGIEDETCEHNENRCNSIEKQSVATSNSNKEELPPKNSEIKNTVDIIDNDLISDPAIRANIELARRYTNNKSDFVKEDNFKLDEEMIKKIVNTEIPEVANADSNLAPEELLKVLNIKEPIVIGAQKRKKKYTDFVVLQKMGEGAYGKVNLCIHKEKKYIVVIKMIFKERILVDTWVRDRKLGTIPSEIQILATINKRPHENILGLLDFFEDDDYYYLETPPHGQTGSVDLFDIIEFKSNMTEFEAKLIFKQIVSGIKHLHDQGIVHRDIKDENVIVDSKGFVKLIDFGSAAYVKSGPFDVFVGTIDYAAPEVLGGNPYEGKSQDIWAIGILLYTLIYKENPFYNIDEILEGELRFNDSADVSQECKALITKILNRCVRKRPTIDEICQDVWLQI</sequence>
<protein>
    <recommendedName>
        <fullName evidence="2">non-specific serine/threonine protein kinase</fullName>
        <ecNumber evidence="2">2.7.11.1</ecNumber>
    </recommendedName>
</protein>
<keyword evidence="10" id="KW-0810">Translation regulation</keyword>
<dbReference type="CDD" id="cd14004">
    <property type="entry name" value="STKc_PASK"/>
    <property type="match status" value="1"/>
</dbReference>
<dbReference type="GO" id="GO:0004674">
    <property type="term" value="F:protein serine/threonine kinase activity"/>
    <property type="evidence" value="ECO:0007669"/>
    <property type="project" value="UniProtKB-KW"/>
</dbReference>
<evidence type="ECO:0000256" key="12">
    <source>
        <dbReference type="ARBA" id="ARBA00048679"/>
    </source>
</evidence>
<dbReference type="AlphaFoldDB" id="A0A0W0DGC7"/>
<evidence type="ECO:0000313" key="14">
    <source>
        <dbReference type="EMBL" id="KTB12252.1"/>
    </source>
</evidence>
<evidence type="ECO:0000256" key="1">
    <source>
        <dbReference type="ARBA" id="ARBA00004496"/>
    </source>
</evidence>
<dbReference type="GO" id="GO:0045719">
    <property type="term" value="P:negative regulation of glycogen biosynthetic process"/>
    <property type="evidence" value="ECO:0007669"/>
    <property type="project" value="EnsemblFungi"/>
</dbReference>
<dbReference type="PANTHER" id="PTHR24346">
    <property type="entry name" value="MAP/MICROTUBULE AFFINITY-REGULATING KINASE"/>
    <property type="match status" value="1"/>
</dbReference>
<keyword evidence="4" id="KW-0723">Serine/threonine-protein kinase</keyword>
<dbReference type="GO" id="GO:2000766">
    <property type="term" value="P:negative regulation of cytoplasmic translation"/>
    <property type="evidence" value="ECO:0007669"/>
    <property type="project" value="EnsemblFungi"/>
</dbReference>
<dbReference type="Pfam" id="PF00069">
    <property type="entry name" value="Pkinase"/>
    <property type="match status" value="1"/>
</dbReference>
<dbReference type="Proteomes" id="UP000054886">
    <property type="component" value="Unassembled WGS sequence"/>
</dbReference>
<proteinExistence type="predicted"/>
<keyword evidence="5" id="KW-0597">Phosphoprotein</keyword>
<keyword evidence="6" id="KW-0808">Transferase</keyword>
<organism evidence="14 15">
    <name type="scientific">Candida glabrata</name>
    <name type="common">Yeast</name>
    <name type="synonym">Torulopsis glabrata</name>
    <dbReference type="NCBI Taxonomy" id="5478"/>
    <lineage>
        <taxon>Eukaryota</taxon>
        <taxon>Fungi</taxon>
        <taxon>Dikarya</taxon>
        <taxon>Ascomycota</taxon>
        <taxon>Saccharomycotina</taxon>
        <taxon>Saccharomycetes</taxon>
        <taxon>Saccharomycetales</taxon>
        <taxon>Saccharomycetaceae</taxon>
        <taxon>Nakaseomyces</taxon>
    </lineage>
</organism>
<dbReference type="FunFam" id="1.10.510.10:FF:000320">
    <property type="entry name" value="Serine/threonine protein kinase"/>
    <property type="match status" value="1"/>
</dbReference>
<keyword evidence="7" id="KW-0547">Nucleotide-binding</keyword>
<comment type="catalytic activity">
    <reaction evidence="11">
        <text>L-threonyl-[protein] + ATP = O-phospho-L-threonyl-[protein] + ADP + H(+)</text>
        <dbReference type="Rhea" id="RHEA:46608"/>
        <dbReference type="Rhea" id="RHEA-COMP:11060"/>
        <dbReference type="Rhea" id="RHEA-COMP:11605"/>
        <dbReference type="ChEBI" id="CHEBI:15378"/>
        <dbReference type="ChEBI" id="CHEBI:30013"/>
        <dbReference type="ChEBI" id="CHEBI:30616"/>
        <dbReference type="ChEBI" id="CHEBI:61977"/>
        <dbReference type="ChEBI" id="CHEBI:456216"/>
        <dbReference type="EC" id="2.7.11.1"/>
    </reaction>
</comment>
<dbReference type="FunFam" id="3.30.200.20:FF:000314">
    <property type="entry name" value="Serine/threonine protein kinase"/>
    <property type="match status" value="1"/>
</dbReference>
<keyword evidence="3" id="KW-0963">Cytoplasm</keyword>
<dbReference type="SUPFAM" id="SSF56112">
    <property type="entry name" value="Protein kinase-like (PK-like)"/>
    <property type="match status" value="1"/>
</dbReference>
<dbReference type="VEuPathDB" id="FungiDB:GWK60_F00737"/>
<dbReference type="GO" id="GO:0005829">
    <property type="term" value="C:cytosol"/>
    <property type="evidence" value="ECO:0007669"/>
    <property type="project" value="TreeGrafter"/>
</dbReference>
<dbReference type="GO" id="GO:0035556">
    <property type="term" value="P:intracellular signal transduction"/>
    <property type="evidence" value="ECO:0007669"/>
    <property type="project" value="TreeGrafter"/>
</dbReference>
<evidence type="ECO:0000256" key="5">
    <source>
        <dbReference type="ARBA" id="ARBA00022553"/>
    </source>
</evidence>
<dbReference type="VEuPathDB" id="FungiDB:CAGL0F00913g"/>
<evidence type="ECO:0000256" key="10">
    <source>
        <dbReference type="ARBA" id="ARBA00022845"/>
    </source>
</evidence>
<evidence type="ECO:0000256" key="2">
    <source>
        <dbReference type="ARBA" id="ARBA00012513"/>
    </source>
</evidence>
<evidence type="ECO:0000256" key="9">
    <source>
        <dbReference type="ARBA" id="ARBA00022840"/>
    </source>
</evidence>
<comment type="subcellular location">
    <subcellularLocation>
        <location evidence="1">Cytoplasm</location>
    </subcellularLocation>
</comment>
<reference evidence="14 15" key="1">
    <citation type="submission" date="2015-10" db="EMBL/GenBank/DDBJ databases">
        <title>Draft genomes sequences of Candida glabrata isolates 1A, 1B, 2A, 2B, 3A and 3B.</title>
        <authorList>
            <person name="Haavelsrud O.E."/>
            <person name="Gaustad P."/>
        </authorList>
    </citation>
    <scope>NUCLEOTIDE SEQUENCE [LARGE SCALE GENOMIC DNA]</scope>
    <source>
        <strain evidence="14">910700640</strain>
    </source>
</reference>
<comment type="caution">
    <text evidence="14">The sequence shown here is derived from an EMBL/GenBank/DDBJ whole genome shotgun (WGS) entry which is preliminary data.</text>
</comment>
<evidence type="ECO:0000256" key="7">
    <source>
        <dbReference type="ARBA" id="ARBA00022741"/>
    </source>
</evidence>
<keyword evidence="8 14" id="KW-0418">Kinase</keyword>
<accession>A0A0W0DGC7</accession>
<dbReference type="GO" id="GO:0060917">
    <property type="term" value="P:regulation of (1-&gt;6)-beta-D-glucan biosynthetic process"/>
    <property type="evidence" value="ECO:0007669"/>
    <property type="project" value="EnsemblFungi"/>
</dbReference>
<evidence type="ECO:0000259" key="13">
    <source>
        <dbReference type="PROSITE" id="PS50011"/>
    </source>
</evidence>
<evidence type="ECO:0000256" key="4">
    <source>
        <dbReference type="ARBA" id="ARBA00022527"/>
    </source>
</evidence>
<evidence type="ECO:0000256" key="11">
    <source>
        <dbReference type="ARBA" id="ARBA00047899"/>
    </source>
</evidence>
<comment type="catalytic activity">
    <reaction evidence="12">
        <text>L-seryl-[protein] + ATP = O-phospho-L-seryl-[protein] + ADP + H(+)</text>
        <dbReference type="Rhea" id="RHEA:17989"/>
        <dbReference type="Rhea" id="RHEA-COMP:9863"/>
        <dbReference type="Rhea" id="RHEA-COMP:11604"/>
        <dbReference type="ChEBI" id="CHEBI:15378"/>
        <dbReference type="ChEBI" id="CHEBI:29999"/>
        <dbReference type="ChEBI" id="CHEBI:30616"/>
        <dbReference type="ChEBI" id="CHEBI:83421"/>
        <dbReference type="ChEBI" id="CHEBI:456216"/>
        <dbReference type="EC" id="2.7.11.1"/>
    </reaction>
</comment>
<dbReference type="EC" id="2.7.11.1" evidence="2"/>
<gene>
    <name evidence="14" type="ORF">AO440_001141</name>
</gene>
<keyword evidence="9" id="KW-0067">ATP-binding</keyword>
<evidence type="ECO:0000256" key="3">
    <source>
        <dbReference type="ARBA" id="ARBA00022490"/>
    </source>
</evidence>
<dbReference type="EMBL" id="LLZZ01000022">
    <property type="protein sequence ID" value="KTB12252.1"/>
    <property type="molecule type" value="Genomic_DNA"/>
</dbReference>
<name>A0A0W0DGC7_CANGB</name>
<dbReference type="SMART" id="SM00220">
    <property type="entry name" value="S_TKc"/>
    <property type="match status" value="1"/>
</dbReference>